<dbReference type="AlphaFoldDB" id="A0A8B8FJE1"/>
<feature type="region of interest" description="Disordered" evidence="1">
    <location>
        <begin position="106"/>
        <end position="128"/>
    </location>
</feature>
<name>A0A8B8FJE1_9HEMI</name>
<dbReference type="GeneID" id="112683691"/>
<sequence length="328" mass="36944">MNSSNMPCEESVNAKSLKKNMAKYCMNTMRKRTIDEQLGDFSMIMGCPLDLRIVYSRTGLDVSYHVGSLSASVTGLDESMCVRQCKRDVLHKMKVFCDYINDGTRTSSSDWQARSNKSPSESSSKMQDVYSEIELSKERLTGKEARKAFNENIVLADPEMDVSRELCEFVDSNKSPLVLTVSYLPTEWKMTWDCGPYSASMDGPVKSMCMQECKILLLHELSVFVTDENLVDEEAVNSDNPTRTVIANRNDDSQEDNLQKLIDYEKPHGNVFNKSVSTIEPQEVSDHSIVSTVESDHLTSNTNDDTWNHMIDAQCVIGSVCNVCIFHT</sequence>
<protein>
    <submittedName>
        <fullName evidence="3">Uncharacterized protein LOC112683691</fullName>
    </submittedName>
</protein>
<evidence type="ECO:0000313" key="2">
    <source>
        <dbReference type="Proteomes" id="UP000694846"/>
    </source>
</evidence>
<feature type="compositionally biased region" description="Low complexity" evidence="1">
    <location>
        <begin position="115"/>
        <end position="124"/>
    </location>
</feature>
<evidence type="ECO:0000256" key="1">
    <source>
        <dbReference type="SAM" id="MobiDB-lite"/>
    </source>
</evidence>
<gene>
    <name evidence="3" type="primary">LOC112683691</name>
</gene>
<dbReference type="Proteomes" id="UP000694846">
    <property type="component" value="Unplaced"/>
</dbReference>
<proteinExistence type="predicted"/>
<accession>A0A8B8FJE1</accession>
<keyword evidence="2" id="KW-1185">Reference proteome</keyword>
<organism evidence="2 3">
    <name type="scientific">Sipha flava</name>
    <name type="common">yellow sugarcane aphid</name>
    <dbReference type="NCBI Taxonomy" id="143950"/>
    <lineage>
        <taxon>Eukaryota</taxon>
        <taxon>Metazoa</taxon>
        <taxon>Ecdysozoa</taxon>
        <taxon>Arthropoda</taxon>
        <taxon>Hexapoda</taxon>
        <taxon>Insecta</taxon>
        <taxon>Pterygota</taxon>
        <taxon>Neoptera</taxon>
        <taxon>Paraneoptera</taxon>
        <taxon>Hemiptera</taxon>
        <taxon>Sternorrhyncha</taxon>
        <taxon>Aphidomorpha</taxon>
        <taxon>Aphidoidea</taxon>
        <taxon>Aphididae</taxon>
        <taxon>Sipha</taxon>
    </lineage>
</organism>
<evidence type="ECO:0000313" key="3">
    <source>
        <dbReference type="RefSeq" id="XP_025410616.1"/>
    </source>
</evidence>
<dbReference type="RefSeq" id="XP_025410616.1">
    <property type="nucleotide sequence ID" value="XM_025554831.1"/>
</dbReference>
<reference evidence="3" key="1">
    <citation type="submission" date="2025-08" db="UniProtKB">
        <authorList>
            <consortium name="RefSeq"/>
        </authorList>
    </citation>
    <scope>IDENTIFICATION</scope>
    <source>
        <tissue evidence="3">Whole body</tissue>
    </source>
</reference>